<dbReference type="EMBL" id="QRKC01000001">
    <property type="protein sequence ID" value="RHH80265.1"/>
    <property type="molecule type" value="Genomic_DNA"/>
</dbReference>
<organism evidence="1 4">
    <name type="scientific">Parabacteroides merdae</name>
    <dbReference type="NCBI Taxonomy" id="46503"/>
    <lineage>
        <taxon>Bacteria</taxon>
        <taxon>Pseudomonadati</taxon>
        <taxon>Bacteroidota</taxon>
        <taxon>Bacteroidia</taxon>
        <taxon>Bacteroidales</taxon>
        <taxon>Tannerellaceae</taxon>
        <taxon>Parabacteroides</taxon>
    </lineage>
</organism>
<name>A0A3R6A8P2_9BACT</name>
<protein>
    <submittedName>
        <fullName evidence="1">Uncharacterized protein</fullName>
    </submittedName>
</protein>
<dbReference type="EMBL" id="QSEF01000011">
    <property type="protein sequence ID" value="RGZ48434.1"/>
    <property type="molecule type" value="Genomic_DNA"/>
</dbReference>
<gene>
    <name evidence="2" type="ORF">DW191_03895</name>
    <name evidence="1" type="ORF">DW986_09505</name>
</gene>
<evidence type="ECO:0000313" key="4">
    <source>
        <dbReference type="Proteomes" id="UP000285173"/>
    </source>
</evidence>
<accession>A0A3R6A8P2</accession>
<dbReference type="AlphaFoldDB" id="A0A3R6A8P2"/>
<dbReference type="RefSeq" id="WP_005645140.1">
    <property type="nucleotide sequence ID" value="NZ_DAWDXW010000001.1"/>
</dbReference>
<evidence type="ECO:0000313" key="1">
    <source>
        <dbReference type="EMBL" id="RGZ48434.1"/>
    </source>
</evidence>
<proteinExistence type="predicted"/>
<comment type="caution">
    <text evidence="1">The sequence shown here is derived from an EMBL/GenBank/DDBJ whole genome shotgun (WGS) entry which is preliminary data.</text>
</comment>
<reference evidence="3 4" key="1">
    <citation type="submission" date="2018-08" db="EMBL/GenBank/DDBJ databases">
        <title>A genome reference for cultivated species of the human gut microbiota.</title>
        <authorList>
            <person name="Zou Y."/>
            <person name="Xue W."/>
            <person name="Luo G."/>
        </authorList>
    </citation>
    <scope>NUCLEOTIDE SEQUENCE [LARGE SCALE GENOMIC DNA]</scope>
    <source>
        <strain evidence="2 3">AM16-50</strain>
        <strain evidence="1 4">AM50-15</strain>
    </source>
</reference>
<sequence length="223" mass="25620">MYFIFPDNLPVSVQKAAFEFTSGQFPLYRYITPDTEILNRGISIAIPDEASHIRSIRLTTSLSHFTYYYPEKGYKIAQGIHLPPFRVPAVGDLYANGVIIQAGADSPGQHIEPDIAPYKGSVMEIREQTLDYFDALIYCESISEGTLDNWHLPDMLNLVLLHTRQREFNMFLAKYQGTFLYDEEYWCKDNSVIDLGVAFNMANSRLDICPKKEKRQVRAILDY</sequence>
<evidence type="ECO:0000313" key="3">
    <source>
        <dbReference type="Proteomes" id="UP000283732"/>
    </source>
</evidence>
<dbReference type="Proteomes" id="UP000283732">
    <property type="component" value="Unassembled WGS sequence"/>
</dbReference>
<dbReference type="Proteomes" id="UP000285173">
    <property type="component" value="Unassembled WGS sequence"/>
</dbReference>
<evidence type="ECO:0000313" key="2">
    <source>
        <dbReference type="EMBL" id="RHH80265.1"/>
    </source>
</evidence>